<reference evidence="2 3" key="1">
    <citation type="submission" date="2019-05" db="EMBL/GenBank/DDBJ databases">
        <title>Ruegeria sp. nov., isolated from tidal flat.</title>
        <authorList>
            <person name="Kim W."/>
        </authorList>
    </citation>
    <scope>NUCLEOTIDE SEQUENCE [LARGE SCALE GENOMIC DNA]</scope>
    <source>
        <strain evidence="2 3">CAU 1488</strain>
    </source>
</reference>
<dbReference type="Proteomes" id="UP001193035">
    <property type="component" value="Unassembled WGS sequence"/>
</dbReference>
<name>A0ABY2WVI4_9RHOB</name>
<keyword evidence="3" id="KW-1185">Reference proteome</keyword>
<proteinExistence type="predicted"/>
<evidence type="ECO:0000313" key="2">
    <source>
        <dbReference type="EMBL" id="TMV05726.1"/>
    </source>
</evidence>
<dbReference type="SUPFAM" id="SSF159594">
    <property type="entry name" value="XCC0632-like"/>
    <property type="match status" value="1"/>
</dbReference>
<dbReference type="Gene3D" id="3.40.50.10610">
    <property type="entry name" value="ABC-type transport auxiliary lipoprotein component"/>
    <property type="match status" value="1"/>
</dbReference>
<comment type="caution">
    <text evidence="2">The sequence shown here is derived from an EMBL/GenBank/DDBJ whole genome shotgun (WGS) entry which is preliminary data.</text>
</comment>
<evidence type="ECO:0000259" key="1">
    <source>
        <dbReference type="Pfam" id="PF03886"/>
    </source>
</evidence>
<dbReference type="EMBL" id="VCPD01000006">
    <property type="protein sequence ID" value="TMV05726.1"/>
    <property type="molecule type" value="Genomic_DNA"/>
</dbReference>
<dbReference type="Pfam" id="PF03886">
    <property type="entry name" value="ABC_trans_aux"/>
    <property type="match status" value="1"/>
</dbReference>
<dbReference type="InterPro" id="IPR005586">
    <property type="entry name" value="ABC_trans_aux"/>
</dbReference>
<accession>A0ABY2WVI4</accession>
<sequence>MVALSTILLLTGCAGLGSLTKAVKQPNDLYVLTPKSTFSQSLPRIDQQVVVEELTATAAVDTDRIAVQPTPLQVQYLPQARWVDRAPLIVQALLIESFENSGKVAAVGRSTVGLRADYQIVTELREFQAHVVPGSGQPPTLQVDVRMNIKIIDTYEDHIIGSRSFQEYQISASDKAPELAAAFDEALGDAMRDAVEWSIRTMHSHASRNPRPSLN</sequence>
<organism evidence="2 3">
    <name type="scientific">Ruegeria sediminis</name>
    <dbReference type="NCBI Taxonomy" id="2583820"/>
    <lineage>
        <taxon>Bacteria</taxon>
        <taxon>Pseudomonadati</taxon>
        <taxon>Pseudomonadota</taxon>
        <taxon>Alphaproteobacteria</taxon>
        <taxon>Rhodobacterales</taxon>
        <taxon>Roseobacteraceae</taxon>
        <taxon>Ruegeria</taxon>
    </lineage>
</organism>
<protein>
    <recommendedName>
        <fullName evidence="1">ABC-type transport auxiliary lipoprotein component domain-containing protein</fullName>
    </recommendedName>
</protein>
<gene>
    <name evidence="2" type="ORF">FGK63_16585</name>
</gene>
<evidence type="ECO:0000313" key="3">
    <source>
        <dbReference type="Proteomes" id="UP001193035"/>
    </source>
</evidence>
<feature type="domain" description="ABC-type transport auxiliary lipoprotein component" evidence="1">
    <location>
        <begin position="30"/>
        <end position="192"/>
    </location>
</feature>